<evidence type="ECO:0000313" key="3">
    <source>
        <dbReference type="Proteomes" id="UP000002724"/>
    </source>
</evidence>
<dbReference type="GO" id="GO:0071949">
    <property type="term" value="F:FAD binding"/>
    <property type="evidence" value="ECO:0007669"/>
    <property type="project" value="InterPro"/>
</dbReference>
<dbReference type="AlphaFoldDB" id="B4SDU6"/>
<organism evidence="2 3">
    <name type="scientific">Pelodictyon phaeoclathratiforme (strain DSM 5477 / BU-1)</name>
    <dbReference type="NCBI Taxonomy" id="324925"/>
    <lineage>
        <taxon>Bacteria</taxon>
        <taxon>Pseudomonadati</taxon>
        <taxon>Chlorobiota</taxon>
        <taxon>Chlorobiia</taxon>
        <taxon>Chlorobiales</taxon>
        <taxon>Chlorobiaceae</taxon>
        <taxon>Chlorobium/Pelodictyon group</taxon>
        <taxon>Pelodictyon</taxon>
    </lineage>
</organism>
<dbReference type="Pfam" id="PF01494">
    <property type="entry name" value="FAD_binding_3"/>
    <property type="match status" value="1"/>
</dbReference>
<gene>
    <name evidence="2" type="ordered locus">Ppha_2269</name>
</gene>
<dbReference type="InterPro" id="IPR002938">
    <property type="entry name" value="FAD-bd"/>
</dbReference>
<dbReference type="PANTHER" id="PTHR42685">
    <property type="entry name" value="GERANYLGERANYL DIPHOSPHATE REDUCTASE"/>
    <property type="match status" value="1"/>
</dbReference>
<dbReference type="NCBIfam" id="TIGR02032">
    <property type="entry name" value="GG-red-SF"/>
    <property type="match status" value="1"/>
</dbReference>
<dbReference type="KEGG" id="pph:Ppha_2269"/>
<dbReference type="STRING" id="324925.Ppha_2269"/>
<sequence>MKSYDVVISGAGPAGCSSALFLAQKGCRVLLLDKATFPREKVCGDGITAASSTLLEEMGVMDRLRLRLGPLMVCKGVTIFSPAGTVLQGRILQTGSLTGATYVIPRKEFDDCLIACVKEHSSITLLENTTVTDIIMEGDRARGVRSSGGDWFGRVVIAADGAYSPIASRLHLANKEKKHQGFAIRAYYSKVEGLTDSIELHYDKSMVPGYGWIFPLGNQRANVGVGLMTRFKDQRGLKQLFERFVGENAFASAKLKHAVMEPGTLKGWPLPFGSFQGKRGRGNVLLTGDAGSFVDPLNGEGIYYALKSGRYAAEAAARALDEEEIRASMYYEKLWRKEFSFHEFTLGYALQPLLNNEFLLESLMRFAAKKQTRANLLAGVIGHNFKKRDLLKLIPPFS</sequence>
<feature type="domain" description="FAD-binding" evidence="1">
    <location>
        <begin position="4"/>
        <end position="319"/>
    </location>
</feature>
<dbReference type="SUPFAM" id="SSF51905">
    <property type="entry name" value="FAD/NAD(P)-binding domain"/>
    <property type="match status" value="1"/>
</dbReference>
<keyword evidence="3" id="KW-1185">Reference proteome</keyword>
<dbReference type="GO" id="GO:0016628">
    <property type="term" value="F:oxidoreductase activity, acting on the CH-CH group of donors, NAD or NADP as acceptor"/>
    <property type="evidence" value="ECO:0007669"/>
    <property type="project" value="InterPro"/>
</dbReference>
<dbReference type="HOGENOM" id="CLU_024648_5_2_10"/>
<name>B4SDU6_PELPB</name>
<dbReference type="PRINTS" id="PR00420">
    <property type="entry name" value="RNGMNOXGNASE"/>
</dbReference>
<dbReference type="RefSeq" id="WP_012508940.1">
    <property type="nucleotide sequence ID" value="NC_011060.1"/>
</dbReference>
<proteinExistence type="predicted"/>
<dbReference type="InterPro" id="IPR050407">
    <property type="entry name" value="Geranylgeranyl_reductase"/>
</dbReference>
<dbReference type="EMBL" id="CP001110">
    <property type="protein sequence ID" value="ACF44464.1"/>
    <property type="molecule type" value="Genomic_DNA"/>
</dbReference>
<dbReference type="Gene3D" id="3.50.50.60">
    <property type="entry name" value="FAD/NAD(P)-binding domain"/>
    <property type="match status" value="1"/>
</dbReference>
<evidence type="ECO:0000313" key="2">
    <source>
        <dbReference type="EMBL" id="ACF44464.1"/>
    </source>
</evidence>
<dbReference type="eggNOG" id="COG0644">
    <property type="taxonomic scope" value="Bacteria"/>
</dbReference>
<evidence type="ECO:0000259" key="1">
    <source>
        <dbReference type="Pfam" id="PF01494"/>
    </source>
</evidence>
<dbReference type="InterPro" id="IPR036188">
    <property type="entry name" value="FAD/NAD-bd_sf"/>
</dbReference>
<dbReference type="OrthoDB" id="9806565at2"/>
<accession>B4SDU6</accession>
<protein>
    <submittedName>
        <fullName evidence="2">Geranylgeranyl reductase</fullName>
    </submittedName>
</protein>
<dbReference type="Proteomes" id="UP000002724">
    <property type="component" value="Chromosome"/>
</dbReference>
<dbReference type="PANTHER" id="PTHR42685:SF22">
    <property type="entry name" value="CONDITIONED MEDIUM FACTOR RECEPTOR 1"/>
    <property type="match status" value="1"/>
</dbReference>
<dbReference type="InterPro" id="IPR011777">
    <property type="entry name" value="Geranylgeranyl_Rdtase_fam"/>
</dbReference>
<reference evidence="2 3" key="1">
    <citation type="submission" date="2008-06" db="EMBL/GenBank/DDBJ databases">
        <title>Complete sequence of Pelodictyon phaeoclathratiforme BU-1.</title>
        <authorList>
            <consortium name="US DOE Joint Genome Institute"/>
            <person name="Lucas S."/>
            <person name="Copeland A."/>
            <person name="Lapidus A."/>
            <person name="Glavina del Rio T."/>
            <person name="Dalin E."/>
            <person name="Tice H."/>
            <person name="Bruce D."/>
            <person name="Goodwin L."/>
            <person name="Pitluck S."/>
            <person name="Schmutz J."/>
            <person name="Larimer F."/>
            <person name="Land M."/>
            <person name="Hauser L."/>
            <person name="Kyrpides N."/>
            <person name="Mikhailova N."/>
            <person name="Liu Z."/>
            <person name="Li T."/>
            <person name="Zhao F."/>
            <person name="Overmann J."/>
            <person name="Bryant D.A."/>
            <person name="Richardson P."/>
        </authorList>
    </citation>
    <scope>NUCLEOTIDE SEQUENCE [LARGE SCALE GENOMIC DNA]</scope>
    <source>
        <strain evidence="3">DSM 5477 / BU-1</strain>
    </source>
</reference>